<proteinExistence type="predicted"/>
<keyword evidence="1" id="KW-1133">Transmembrane helix</keyword>
<keyword evidence="1" id="KW-0472">Membrane</keyword>
<accession>A0A841PNH2</accession>
<organism evidence="2 3">
    <name type="scientific">Mesorhizobium sangaii</name>
    <dbReference type="NCBI Taxonomy" id="505389"/>
    <lineage>
        <taxon>Bacteria</taxon>
        <taxon>Pseudomonadati</taxon>
        <taxon>Pseudomonadota</taxon>
        <taxon>Alphaproteobacteria</taxon>
        <taxon>Hyphomicrobiales</taxon>
        <taxon>Phyllobacteriaceae</taxon>
        <taxon>Mesorhizobium</taxon>
    </lineage>
</organism>
<protein>
    <submittedName>
        <fullName evidence="2">Uncharacterized protein</fullName>
    </submittedName>
</protein>
<evidence type="ECO:0000313" key="3">
    <source>
        <dbReference type="Proteomes" id="UP000556329"/>
    </source>
</evidence>
<comment type="caution">
    <text evidence="2">The sequence shown here is derived from an EMBL/GenBank/DDBJ whole genome shotgun (WGS) entry which is preliminary data.</text>
</comment>
<evidence type="ECO:0000256" key="1">
    <source>
        <dbReference type="SAM" id="Phobius"/>
    </source>
</evidence>
<name>A0A841PNH2_9HYPH</name>
<keyword evidence="1" id="KW-0812">Transmembrane</keyword>
<dbReference type="RefSeq" id="WP_184875082.1">
    <property type="nucleotide sequence ID" value="NZ_JACHEF010000005.1"/>
</dbReference>
<feature type="transmembrane region" description="Helical" evidence="1">
    <location>
        <begin position="12"/>
        <end position="33"/>
    </location>
</feature>
<dbReference type="Proteomes" id="UP000556329">
    <property type="component" value="Unassembled WGS sequence"/>
</dbReference>
<gene>
    <name evidence="2" type="ORF">HNQ71_004890</name>
</gene>
<evidence type="ECO:0000313" key="2">
    <source>
        <dbReference type="EMBL" id="MBB6412200.1"/>
    </source>
</evidence>
<reference evidence="2 3" key="1">
    <citation type="submission" date="2020-08" db="EMBL/GenBank/DDBJ databases">
        <title>Genomic Encyclopedia of Type Strains, Phase IV (KMG-IV): sequencing the most valuable type-strain genomes for metagenomic binning, comparative biology and taxonomic classification.</title>
        <authorList>
            <person name="Goeker M."/>
        </authorList>
    </citation>
    <scope>NUCLEOTIDE SEQUENCE [LARGE SCALE GENOMIC DNA]</scope>
    <source>
        <strain evidence="2 3">DSM 100039</strain>
    </source>
</reference>
<sequence>MKFLNTNALHNLLNTLIAIICGGALVGFDWTMFGVTDRTALQISGAIALAKIIINAVRDGPRGMVAPPRPVEEK</sequence>
<dbReference type="EMBL" id="JACHEF010000005">
    <property type="protein sequence ID" value="MBB6412200.1"/>
    <property type="molecule type" value="Genomic_DNA"/>
</dbReference>
<dbReference type="AlphaFoldDB" id="A0A841PNH2"/>
<keyword evidence="3" id="KW-1185">Reference proteome</keyword>